<dbReference type="PANTHER" id="PTHR24221">
    <property type="entry name" value="ATP-BINDING CASSETTE SUB-FAMILY B"/>
    <property type="match status" value="1"/>
</dbReference>
<feature type="transmembrane region" description="Helical" evidence="9">
    <location>
        <begin position="296"/>
        <end position="320"/>
    </location>
</feature>
<dbReference type="AlphaFoldDB" id="A0A6H2C6W4"/>
<dbReference type="Gene3D" id="1.20.1560.10">
    <property type="entry name" value="ABC transporter type 1, transmembrane domain"/>
    <property type="match status" value="1"/>
</dbReference>
<dbReference type="GO" id="GO:0034040">
    <property type="term" value="F:ATPase-coupled lipid transmembrane transporter activity"/>
    <property type="evidence" value="ECO:0007669"/>
    <property type="project" value="TreeGrafter"/>
</dbReference>
<feature type="transmembrane region" description="Helical" evidence="9">
    <location>
        <begin position="264"/>
        <end position="284"/>
    </location>
</feature>
<evidence type="ECO:0000256" key="6">
    <source>
        <dbReference type="ARBA" id="ARBA00022840"/>
    </source>
</evidence>
<dbReference type="InterPro" id="IPR039421">
    <property type="entry name" value="Type_1_exporter"/>
</dbReference>
<evidence type="ECO:0000256" key="8">
    <source>
        <dbReference type="ARBA" id="ARBA00023136"/>
    </source>
</evidence>
<dbReference type="PROSITE" id="PS00211">
    <property type="entry name" value="ABC_TRANSPORTER_1"/>
    <property type="match status" value="1"/>
</dbReference>
<dbReference type="FunFam" id="3.40.50.300:FF:000854">
    <property type="entry name" value="Multidrug ABC transporter ATP-binding protein"/>
    <property type="match status" value="1"/>
</dbReference>
<evidence type="ECO:0000256" key="7">
    <source>
        <dbReference type="ARBA" id="ARBA00022989"/>
    </source>
</evidence>
<dbReference type="Proteomes" id="UP000502433">
    <property type="component" value="Chromosome"/>
</dbReference>
<keyword evidence="4 9" id="KW-0812">Transmembrane</keyword>
<dbReference type="SUPFAM" id="SSF90123">
    <property type="entry name" value="ABC transporter transmembrane region"/>
    <property type="match status" value="1"/>
</dbReference>
<feature type="transmembrane region" description="Helical" evidence="9">
    <location>
        <begin position="176"/>
        <end position="193"/>
    </location>
</feature>
<feature type="transmembrane region" description="Helical" evidence="9">
    <location>
        <begin position="21"/>
        <end position="48"/>
    </location>
</feature>
<dbReference type="PANTHER" id="PTHR24221:SF654">
    <property type="entry name" value="ATP-BINDING CASSETTE SUB-FAMILY B MEMBER 6"/>
    <property type="match status" value="1"/>
</dbReference>
<keyword evidence="2" id="KW-0813">Transport</keyword>
<keyword evidence="3" id="KW-1003">Cell membrane</keyword>
<comment type="subcellular location">
    <subcellularLocation>
        <location evidence="1">Cell membrane</location>
        <topology evidence="1">Multi-pass membrane protein</topology>
    </subcellularLocation>
</comment>
<accession>A0A6H2C6W4</accession>
<evidence type="ECO:0000313" key="13">
    <source>
        <dbReference type="Proteomes" id="UP000502433"/>
    </source>
</evidence>
<dbReference type="InterPro" id="IPR027417">
    <property type="entry name" value="P-loop_NTPase"/>
</dbReference>
<dbReference type="EMBL" id="CP051206">
    <property type="protein sequence ID" value="QJB46744.1"/>
    <property type="molecule type" value="Genomic_DNA"/>
</dbReference>
<feature type="domain" description="ABC transmembrane type-1" evidence="11">
    <location>
        <begin position="20"/>
        <end position="322"/>
    </location>
</feature>
<name>A0A6H2C6W4_DOLFA</name>
<dbReference type="PROSITE" id="PS50893">
    <property type="entry name" value="ABC_TRANSPORTER_2"/>
    <property type="match status" value="1"/>
</dbReference>
<dbReference type="GO" id="GO:0005524">
    <property type="term" value="F:ATP binding"/>
    <property type="evidence" value="ECO:0007669"/>
    <property type="project" value="UniProtKB-KW"/>
</dbReference>
<dbReference type="InterPro" id="IPR011527">
    <property type="entry name" value="ABC1_TM_dom"/>
</dbReference>
<dbReference type="Pfam" id="PF00005">
    <property type="entry name" value="ABC_tran"/>
    <property type="match status" value="1"/>
</dbReference>
<dbReference type="KEGG" id="dfs:HGD76_23740"/>
<feature type="domain" description="ABC transporter" evidence="10">
    <location>
        <begin position="369"/>
        <end position="594"/>
    </location>
</feature>
<evidence type="ECO:0000259" key="11">
    <source>
        <dbReference type="PROSITE" id="PS50929"/>
    </source>
</evidence>
<gene>
    <name evidence="12" type="ORF">HGD76_23740</name>
</gene>
<dbReference type="Pfam" id="PF00664">
    <property type="entry name" value="ABC_membrane"/>
    <property type="match status" value="1"/>
</dbReference>
<dbReference type="GO" id="GO:0140359">
    <property type="term" value="F:ABC-type transporter activity"/>
    <property type="evidence" value="ECO:0007669"/>
    <property type="project" value="InterPro"/>
</dbReference>
<evidence type="ECO:0000256" key="2">
    <source>
        <dbReference type="ARBA" id="ARBA00022448"/>
    </source>
</evidence>
<organism evidence="12 13">
    <name type="scientific">Dolichospermum flos-aquae CCAP 1403/13F</name>
    <dbReference type="NCBI Taxonomy" id="315271"/>
    <lineage>
        <taxon>Bacteria</taxon>
        <taxon>Bacillati</taxon>
        <taxon>Cyanobacteriota</taxon>
        <taxon>Cyanophyceae</taxon>
        <taxon>Nostocales</taxon>
        <taxon>Aphanizomenonaceae</taxon>
        <taxon>Dolichospermum</taxon>
    </lineage>
</organism>
<dbReference type="InterPro" id="IPR003593">
    <property type="entry name" value="AAA+_ATPase"/>
</dbReference>
<keyword evidence="8 9" id="KW-0472">Membrane</keyword>
<feature type="transmembrane region" description="Helical" evidence="9">
    <location>
        <begin position="74"/>
        <end position="94"/>
    </location>
</feature>
<dbReference type="InterPro" id="IPR017871">
    <property type="entry name" value="ABC_transporter-like_CS"/>
</dbReference>
<dbReference type="SUPFAM" id="SSF52540">
    <property type="entry name" value="P-loop containing nucleoside triphosphate hydrolases"/>
    <property type="match status" value="1"/>
</dbReference>
<reference evidence="12 13" key="2">
    <citation type="submission" date="2020-04" db="EMBL/GenBank/DDBJ databases">
        <authorList>
            <person name="Fomenkov A."/>
            <person name="Anton B.P."/>
            <person name="Roberts R.J."/>
        </authorList>
    </citation>
    <scope>NUCLEOTIDE SEQUENCE [LARGE SCALE GENOMIC DNA]</scope>
    <source>
        <strain evidence="12 13">CCAP 1403/13f</strain>
    </source>
</reference>
<dbReference type="PROSITE" id="PS50929">
    <property type="entry name" value="ABC_TM1F"/>
    <property type="match status" value="1"/>
</dbReference>
<evidence type="ECO:0000256" key="1">
    <source>
        <dbReference type="ARBA" id="ARBA00004651"/>
    </source>
</evidence>
<dbReference type="RefSeq" id="WP_168697219.1">
    <property type="nucleotide sequence ID" value="NZ_CP051206.1"/>
</dbReference>
<reference evidence="12 13" key="1">
    <citation type="submission" date="2020-04" db="EMBL/GenBank/DDBJ databases">
        <title>Genome-Wide Identification of 5-Methylcytosine Sites in Bacterial Genomes By High-Throughput Sequencing of MspJI Restriction Fragments.</title>
        <authorList>
            <person name="Wu V."/>
        </authorList>
    </citation>
    <scope>NUCLEOTIDE SEQUENCE [LARGE SCALE GENOMIC DNA]</scope>
    <source>
        <strain evidence="12 13">CCAP 1403/13f</strain>
    </source>
</reference>
<protein>
    <submittedName>
        <fullName evidence="12">ABC transporter ATP-binding protein</fullName>
    </submittedName>
</protein>
<evidence type="ECO:0000259" key="10">
    <source>
        <dbReference type="PROSITE" id="PS50893"/>
    </source>
</evidence>
<keyword evidence="7 9" id="KW-1133">Transmembrane helix</keyword>
<dbReference type="SMART" id="SM00382">
    <property type="entry name" value="AAA"/>
    <property type="match status" value="1"/>
</dbReference>
<feature type="transmembrane region" description="Helical" evidence="9">
    <location>
        <begin position="145"/>
        <end position="170"/>
    </location>
</feature>
<dbReference type="InterPro" id="IPR036640">
    <property type="entry name" value="ABC1_TM_sf"/>
</dbReference>
<evidence type="ECO:0000256" key="5">
    <source>
        <dbReference type="ARBA" id="ARBA00022741"/>
    </source>
</evidence>
<sequence>MTHFLPKLLYITKGNHKSLVAMLFLFILVSSLEVFGTGMIAPFISIAISPDAIKSIYWLDLIYKQLHFNSEQQFLIILGSVVIIAFYLKAFLAFNAQKAVFKFSSSLKRELSCKLLKAYIEAPYGYHLRINSATLIQNITNTTDAVSIGIVSTFLTFISNTVVVLALMLLLIKTNAIALILIAVLLLISFGLLHPMKDRLARWSKEGFHAYGEMIRITNHGLGGLKETRIIGCESYFEDQMEEQSKIYAKSNTLASSYGNLPRFVLEPLMMSFLIGFTFLFITLNQDKTQNLTGVLGIFALASVRLLPAFGNLISGINVIRGNSYSLDQLFFDLKELEKEKLISNFDSARVSNKLLPKGQQTFRFADKVILDGLTFQYPNTDRNVLEDISLSIRKGESIGLIGKSGAGKTTLVDVILGLFIPQFGDIKVDGVSVYSDLRSWQNMLGYVPQSIFLIDDTLERNIAYGVADHLIDQNKLKKAIAMAQLGEVVEQLPDGVKTIIGERGVLLSGGQRQRVGIARVLYHEREILVFDEATAALDTETEHLITEATKALAGSKTIIIIAHRLSTIEHCDCIYQLEQGRILKSGSYQEVIVGR</sequence>
<proteinExistence type="predicted"/>
<dbReference type="Gene3D" id="3.40.50.300">
    <property type="entry name" value="P-loop containing nucleotide triphosphate hydrolases"/>
    <property type="match status" value="1"/>
</dbReference>
<dbReference type="InterPro" id="IPR003439">
    <property type="entry name" value="ABC_transporter-like_ATP-bd"/>
</dbReference>
<evidence type="ECO:0000256" key="3">
    <source>
        <dbReference type="ARBA" id="ARBA00022475"/>
    </source>
</evidence>
<evidence type="ECO:0000313" key="12">
    <source>
        <dbReference type="EMBL" id="QJB46744.1"/>
    </source>
</evidence>
<dbReference type="GO" id="GO:0005886">
    <property type="term" value="C:plasma membrane"/>
    <property type="evidence" value="ECO:0007669"/>
    <property type="project" value="UniProtKB-SubCell"/>
</dbReference>
<dbReference type="GO" id="GO:0016887">
    <property type="term" value="F:ATP hydrolysis activity"/>
    <property type="evidence" value="ECO:0007669"/>
    <property type="project" value="InterPro"/>
</dbReference>
<keyword evidence="6 12" id="KW-0067">ATP-binding</keyword>
<evidence type="ECO:0000256" key="4">
    <source>
        <dbReference type="ARBA" id="ARBA00022692"/>
    </source>
</evidence>
<keyword evidence="5" id="KW-0547">Nucleotide-binding</keyword>
<evidence type="ECO:0000256" key="9">
    <source>
        <dbReference type="SAM" id="Phobius"/>
    </source>
</evidence>